<feature type="transmembrane region" description="Helical" evidence="1">
    <location>
        <begin position="90"/>
        <end position="110"/>
    </location>
</feature>
<keyword evidence="3" id="KW-1185">Reference proteome</keyword>
<gene>
    <name evidence="2" type="ORF">R4Z09_02850</name>
</gene>
<dbReference type="Proteomes" id="UP001357223">
    <property type="component" value="Chromosome"/>
</dbReference>
<keyword evidence="1" id="KW-1133">Transmembrane helix</keyword>
<feature type="transmembrane region" description="Helical" evidence="1">
    <location>
        <begin position="200"/>
        <end position="221"/>
    </location>
</feature>
<sequence>MKLILVPIVMGMIVGVMIRFTTEIITSVTISPLLAASAILVFLLSSRFSKKVPPVLSALVVTVLLAFFTSEFKVENIHDTVILPQLMVPHLIFDAIVSIGIPLALLILCSENARATGVLMNQGYKPPNTGMAIYGSIVGLMASLFGGHAIYIAGPMTAICAAKEVGKKESRYAASVANGVFFSLFGLFALIVVPFIVAMLTVIISVNAGLAMLGVLINSLKTAFLNSKFQMGAFFAFIISMSGVNFFNISAPLWAIVGSLFVSFLVEKDHFTSRTKVERAKDSKEETA</sequence>
<dbReference type="Pfam" id="PF03594">
    <property type="entry name" value="BenE"/>
    <property type="match status" value="1"/>
</dbReference>
<feature type="transmembrane region" description="Helical" evidence="1">
    <location>
        <begin position="233"/>
        <end position="266"/>
    </location>
</feature>
<dbReference type="EMBL" id="CP137640">
    <property type="protein sequence ID" value="WVX81976.1"/>
    <property type="molecule type" value="Genomic_DNA"/>
</dbReference>
<dbReference type="InterPro" id="IPR004711">
    <property type="entry name" value="Benzoate_Transporter"/>
</dbReference>
<feature type="transmembrane region" description="Helical" evidence="1">
    <location>
        <begin position="25"/>
        <end position="45"/>
    </location>
</feature>
<feature type="transmembrane region" description="Helical" evidence="1">
    <location>
        <begin position="131"/>
        <end position="152"/>
    </location>
</feature>
<protein>
    <submittedName>
        <fullName evidence="2">Benzoate/H(+) symporter BenE family transporter</fullName>
    </submittedName>
</protein>
<dbReference type="PANTHER" id="PTHR30199:SF0">
    <property type="entry name" value="INNER MEMBRANE PROTEIN YDCO"/>
    <property type="match status" value="1"/>
</dbReference>
<evidence type="ECO:0000313" key="2">
    <source>
        <dbReference type="EMBL" id="WVX81976.1"/>
    </source>
</evidence>
<reference evidence="2 3" key="1">
    <citation type="submission" date="2023-10" db="EMBL/GenBank/DDBJ databases">
        <title>Niallia locisalis sp.nov. isolated from a salt pond sample.</title>
        <authorList>
            <person name="Li X.-J."/>
            <person name="Dong L."/>
        </authorList>
    </citation>
    <scope>NUCLEOTIDE SEQUENCE [LARGE SCALE GENOMIC DNA]</scope>
    <source>
        <strain evidence="2 3">DSM 29761</strain>
    </source>
</reference>
<accession>A0ABZ2CFR3</accession>
<dbReference type="RefSeq" id="WP_338450884.1">
    <property type="nucleotide sequence ID" value="NZ_CP137640.1"/>
</dbReference>
<proteinExistence type="predicted"/>
<keyword evidence="1" id="KW-0812">Transmembrane</keyword>
<dbReference type="PANTHER" id="PTHR30199">
    <property type="entry name" value="MFS FAMILY TRANSPORTER, PREDICTED SUBSTRATE BENZOATE"/>
    <property type="match status" value="1"/>
</dbReference>
<feature type="transmembrane region" description="Helical" evidence="1">
    <location>
        <begin position="52"/>
        <end position="70"/>
    </location>
</feature>
<evidence type="ECO:0000256" key="1">
    <source>
        <dbReference type="SAM" id="Phobius"/>
    </source>
</evidence>
<evidence type="ECO:0000313" key="3">
    <source>
        <dbReference type="Proteomes" id="UP001357223"/>
    </source>
</evidence>
<keyword evidence="1" id="KW-0472">Membrane</keyword>
<name>A0ABZ2CFR3_9BACI</name>
<organism evidence="2 3">
    <name type="scientific">Niallia oryzisoli</name>
    <dbReference type="NCBI Taxonomy" id="1737571"/>
    <lineage>
        <taxon>Bacteria</taxon>
        <taxon>Bacillati</taxon>
        <taxon>Bacillota</taxon>
        <taxon>Bacilli</taxon>
        <taxon>Bacillales</taxon>
        <taxon>Bacillaceae</taxon>
        <taxon>Niallia</taxon>
    </lineage>
</organism>
<feature type="transmembrane region" description="Helical" evidence="1">
    <location>
        <begin position="172"/>
        <end position="193"/>
    </location>
</feature>